<accession>A0A316H1B8</accession>
<feature type="signal peptide" evidence="1">
    <location>
        <begin position="1"/>
        <end position="22"/>
    </location>
</feature>
<evidence type="ECO:0008006" key="4">
    <source>
        <dbReference type="Google" id="ProtNLM"/>
    </source>
</evidence>
<dbReference type="RefSeq" id="WP_109609922.1">
    <property type="nucleotide sequence ID" value="NZ_QGHA01000014.1"/>
</dbReference>
<keyword evidence="3" id="KW-1185">Reference proteome</keyword>
<reference evidence="2 3" key="1">
    <citation type="submission" date="2018-05" db="EMBL/GenBank/DDBJ databases">
        <title>Genomic Encyclopedia of Archaeal and Bacterial Type Strains, Phase II (KMG-II): from individual species to whole genera.</title>
        <authorList>
            <person name="Goeker M."/>
        </authorList>
    </citation>
    <scope>NUCLEOTIDE SEQUENCE [LARGE SCALE GENOMIC DNA]</scope>
    <source>
        <strain evidence="2 3">DSM 19975</strain>
    </source>
</reference>
<comment type="caution">
    <text evidence="2">The sequence shown here is derived from an EMBL/GenBank/DDBJ whole genome shotgun (WGS) entry which is preliminary data.</text>
</comment>
<keyword evidence="1" id="KW-0732">Signal</keyword>
<name>A0A316H1B8_9SPHI</name>
<proteinExistence type="predicted"/>
<sequence length="252" mass="27531">MKQTLTFFTAGLLMLMAYTVKAQDNNDSDDETKPKKLRSYVGLSMGVSYALSDFAKADYYNNKAGFANRGVTYQLDGAVYLYRHLGVGFTLSHQDQSNFSYDDDLILSKGYTTDFKADAGTVTADKRYRSYNFLLGPQYTFTWRRLAFDLRASAGAIKSRTSPVLTISVTGVSAQSGSITQESATGYAFAYGGSGAIRFDMGAGWGLSLKGNYVKSDGYNVVTNGRTLNVGRLVTKQPITEGQIVFGLTKAF</sequence>
<evidence type="ECO:0000256" key="1">
    <source>
        <dbReference type="SAM" id="SignalP"/>
    </source>
</evidence>
<dbReference type="AlphaFoldDB" id="A0A316H1B8"/>
<evidence type="ECO:0000313" key="3">
    <source>
        <dbReference type="Proteomes" id="UP000245678"/>
    </source>
</evidence>
<dbReference type="Proteomes" id="UP000245678">
    <property type="component" value="Unassembled WGS sequence"/>
</dbReference>
<evidence type="ECO:0000313" key="2">
    <source>
        <dbReference type="EMBL" id="PWK70871.1"/>
    </source>
</evidence>
<organism evidence="2 3">
    <name type="scientific">Mucilaginibacter oryzae</name>
    <dbReference type="NCBI Taxonomy" id="468058"/>
    <lineage>
        <taxon>Bacteria</taxon>
        <taxon>Pseudomonadati</taxon>
        <taxon>Bacteroidota</taxon>
        <taxon>Sphingobacteriia</taxon>
        <taxon>Sphingobacteriales</taxon>
        <taxon>Sphingobacteriaceae</taxon>
        <taxon>Mucilaginibacter</taxon>
    </lineage>
</organism>
<gene>
    <name evidence="2" type="ORF">LX99_04579</name>
</gene>
<dbReference type="EMBL" id="QGHA01000014">
    <property type="protein sequence ID" value="PWK70871.1"/>
    <property type="molecule type" value="Genomic_DNA"/>
</dbReference>
<feature type="chain" id="PRO_5016243926" description="Outer membrane protein with beta-barrel domain" evidence="1">
    <location>
        <begin position="23"/>
        <end position="252"/>
    </location>
</feature>
<protein>
    <recommendedName>
        <fullName evidence="4">Outer membrane protein with beta-barrel domain</fullName>
    </recommendedName>
</protein>